<evidence type="ECO:0000313" key="2">
    <source>
        <dbReference type="Proteomes" id="UP000829364"/>
    </source>
</evidence>
<dbReference type="RefSeq" id="XP_047844336.1">
    <property type="nucleotide sequence ID" value="XM_047988341.1"/>
</dbReference>
<name>A0A9Q8VBT0_9HYPO</name>
<dbReference type="EMBL" id="CP086359">
    <property type="protein sequence ID" value="UNI20855.1"/>
    <property type="molecule type" value="Genomic_DNA"/>
</dbReference>
<gene>
    <name evidence="1" type="ORF">JDV02_006904</name>
</gene>
<protein>
    <submittedName>
        <fullName evidence="1">Uncharacterized protein</fullName>
    </submittedName>
</protein>
<dbReference type="KEGG" id="ptkz:JDV02_006904"/>
<dbReference type="Proteomes" id="UP000829364">
    <property type="component" value="Chromosome 6"/>
</dbReference>
<organism evidence="1 2">
    <name type="scientific">Purpureocillium takamizusanense</name>
    <dbReference type="NCBI Taxonomy" id="2060973"/>
    <lineage>
        <taxon>Eukaryota</taxon>
        <taxon>Fungi</taxon>
        <taxon>Dikarya</taxon>
        <taxon>Ascomycota</taxon>
        <taxon>Pezizomycotina</taxon>
        <taxon>Sordariomycetes</taxon>
        <taxon>Hypocreomycetidae</taxon>
        <taxon>Hypocreales</taxon>
        <taxon>Ophiocordycipitaceae</taxon>
        <taxon>Purpureocillium</taxon>
    </lineage>
</organism>
<keyword evidence="2" id="KW-1185">Reference proteome</keyword>
<sequence>MHSFRIEDPTPSMILKRVEAILLKDLVVLSFWDKYSNSMLPFTLDNSTCTIQLLQARDLEIRVQKTATGITFLIDCILPNPVKNFMAYYTYEGHSCWVFRGGAHLTYQFLRFFQPMFAQKMIKAAMIRAEPISIDSCGSGCCGIPLGLGMRDFAGLVANVQCILVLNDGAADLFTEDETAAGLGAGNA</sequence>
<dbReference type="AlphaFoldDB" id="A0A9Q8VBT0"/>
<dbReference type="GeneID" id="72068853"/>
<evidence type="ECO:0000313" key="1">
    <source>
        <dbReference type="EMBL" id="UNI20855.1"/>
    </source>
</evidence>
<reference evidence="1" key="1">
    <citation type="submission" date="2021-11" db="EMBL/GenBank/DDBJ databases">
        <title>Purpureocillium_takamizusanense_genome.</title>
        <authorList>
            <person name="Nguyen N.-H."/>
        </authorList>
    </citation>
    <scope>NUCLEOTIDE SEQUENCE</scope>
    <source>
        <strain evidence="1">PT3</strain>
    </source>
</reference>
<proteinExistence type="predicted"/>
<accession>A0A9Q8VBT0</accession>